<dbReference type="Proteomes" id="UP001152523">
    <property type="component" value="Unassembled WGS sequence"/>
</dbReference>
<evidence type="ECO:0000313" key="2">
    <source>
        <dbReference type="Proteomes" id="UP001152523"/>
    </source>
</evidence>
<comment type="caution">
    <text evidence="1">The sequence shown here is derived from an EMBL/GenBank/DDBJ whole genome shotgun (WGS) entry which is preliminary data.</text>
</comment>
<protein>
    <submittedName>
        <fullName evidence="1">Uncharacterized protein</fullName>
    </submittedName>
</protein>
<organism evidence="1 2">
    <name type="scientific">Cuscuta epithymum</name>
    <dbReference type="NCBI Taxonomy" id="186058"/>
    <lineage>
        <taxon>Eukaryota</taxon>
        <taxon>Viridiplantae</taxon>
        <taxon>Streptophyta</taxon>
        <taxon>Embryophyta</taxon>
        <taxon>Tracheophyta</taxon>
        <taxon>Spermatophyta</taxon>
        <taxon>Magnoliopsida</taxon>
        <taxon>eudicotyledons</taxon>
        <taxon>Gunneridae</taxon>
        <taxon>Pentapetalae</taxon>
        <taxon>asterids</taxon>
        <taxon>lamiids</taxon>
        <taxon>Solanales</taxon>
        <taxon>Convolvulaceae</taxon>
        <taxon>Cuscuteae</taxon>
        <taxon>Cuscuta</taxon>
        <taxon>Cuscuta subgen. Cuscuta</taxon>
    </lineage>
</organism>
<dbReference type="EMBL" id="CAMAPF010000993">
    <property type="protein sequence ID" value="CAH9136190.1"/>
    <property type="molecule type" value="Genomic_DNA"/>
</dbReference>
<sequence length="107" mass="12759">MPITRIVSRKVLFSVEPMFVVERIWNPAVMLPEFHFSKSISWNSREMEEILSLHPPLLTCFNFFFNCYANVQSKIFLLMFEFVFSSFANQTSNLSFSNFCIIKHLWY</sequence>
<accession>A0AAV0FKT9</accession>
<keyword evidence="2" id="KW-1185">Reference proteome</keyword>
<proteinExistence type="predicted"/>
<gene>
    <name evidence="1" type="ORF">CEPIT_LOCUS35096</name>
</gene>
<evidence type="ECO:0000313" key="1">
    <source>
        <dbReference type="EMBL" id="CAH9136190.1"/>
    </source>
</evidence>
<dbReference type="AlphaFoldDB" id="A0AAV0FKT9"/>
<reference evidence="1" key="1">
    <citation type="submission" date="2022-07" db="EMBL/GenBank/DDBJ databases">
        <authorList>
            <person name="Macas J."/>
            <person name="Novak P."/>
            <person name="Neumann P."/>
        </authorList>
    </citation>
    <scope>NUCLEOTIDE SEQUENCE</scope>
</reference>
<name>A0AAV0FKT9_9ASTE</name>